<dbReference type="SUPFAM" id="SSF55469">
    <property type="entry name" value="FMN-dependent nitroreductase-like"/>
    <property type="match status" value="1"/>
</dbReference>
<dbReference type="AlphaFoldDB" id="A0A0S6U856"/>
<dbReference type="Proteomes" id="UP000063718">
    <property type="component" value="Unassembled WGS sequence"/>
</dbReference>
<sequence>MDALEAIAKRRSVRDYKKDQIPEAALAAIIAAGQNAPSAGPYHITVVQNRELLQYISNTALEAMKNSGNEFLMSRAALPGYEPLYGAPTLFLLSAPQGPFSLATASCAATSMIIAATALGLGSCYLITPTLAFKADKGLAARAGIPEGYEVICAVVAGYKAGEKFAVERVKENNVNYVR</sequence>
<dbReference type="Pfam" id="PF00881">
    <property type="entry name" value="Nitroreductase"/>
    <property type="match status" value="1"/>
</dbReference>
<feature type="domain" description="Nitroreductase" evidence="6">
    <location>
        <begin position="7"/>
        <end position="159"/>
    </location>
</feature>
<evidence type="ECO:0000256" key="2">
    <source>
        <dbReference type="ARBA" id="ARBA00007118"/>
    </source>
</evidence>
<keyword evidence="5" id="KW-0560">Oxidoreductase</keyword>
<accession>A0A0S6U856</accession>
<dbReference type="PANTHER" id="PTHR43673:SF2">
    <property type="entry name" value="NITROREDUCTASE"/>
    <property type="match status" value="1"/>
</dbReference>
<organism evidence="7">
    <name type="scientific">Moorella thermoacetica Y72</name>
    <dbReference type="NCBI Taxonomy" id="1325331"/>
    <lineage>
        <taxon>Bacteria</taxon>
        <taxon>Bacillati</taxon>
        <taxon>Bacillota</taxon>
        <taxon>Clostridia</taxon>
        <taxon>Neomoorellales</taxon>
        <taxon>Neomoorellaceae</taxon>
        <taxon>Neomoorella</taxon>
    </lineage>
</organism>
<evidence type="ECO:0000256" key="5">
    <source>
        <dbReference type="ARBA" id="ARBA00023002"/>
    </source>
</evidence>
<evidence type="ECO:0000256" key="3">
    <source>
        <dbReference type="ARBA" id="ARBA00022630"/>
    </source>
</evidence>
<protein>
    <submittedName>
        <fullName evidence="7">Nitroreductase</fullName>
    </submittedName>
</protein>
<keyword evidence="4" id="KW-0288">FMN</keyword>
<proteinExistence type="inferred from homology"/>
<dbReference type="GO" id="GO:0016491">
    <property type="term" value="F:oxidoreductase activity"/>
    <property type="evidence" value="ECO:0007669"/>
    <property type="project" value="UniProtKB-KW"/>
</dbReference>
<evidence type="ECO:0000256" key="1">
    <source>
        <dbReference type="ARBA" id="ARBA00001917"/>
    </source>
</evidence>
<keyword evidence="3" id="KW-0285">Flavoprotein</keyword>
<dbReference type="RefSeq" id="WP_025773313.1">
    <property type="nucleotide sequence ID" value="NZ_DF238840.1"/>
</dbReference>
<evidence type="ECO:0000259" key="6">
    <source>
        <dbReference type="Pfam" id="PF00881"/>
    </source>
</evidence>
<dbReference type="InterPro" id="IPR029479">
    <property type="entry name" value="Nitroreductase"/>
</dbReference>
<gene>
    <name evidence="7" type="ORF">MTY_0635</name>
</gene>
<reference evidence="7" key="1">
    <citation type="journal article" date="2014" name="Gene">
        <title>Genome-guided analysis of transformation efficiency and carbon dioxide assimilation by Moorella thermoacetica Y72.</title>
        <authorList>
            <person name="Tsukahara K."/>
            <person name="Kita A."/>
            <person name="Nakashimada Y."/>
            <person name="Hoshino T."/>
            <person name="Murakami K."/>
        </authorList>
    </citation>
    <scope>NUCLEOTIDE SEQUENCE [LARGE SCALE GENOMIC DNA]</scope>
    <source>
        <strain evidence="7">Y72</strain>
    </source>
</reference>
<comment type="cofactor">
    <cofactor evidence="1">
        <name>FMN</name>
        <dbReference type="ChEBI" id="CHEBI:58210"/>
    </cofactor>
</comment>
<dbReference type="EMBL" id="DF238840">
    <property type="protein sequence ID" value="GAF25303.1"/>
    <property type="molecule type" value="Genomic_DNA"/>
</dbReference>
<evidence type="ECO:0000256" key="4">
    <source>
        <dbReference type="ARBA" id="ARBA00022643"/>
    </source>
</evidence>
<dbReference type="Gene3D" id="3.40.109.10">
    <property type="entry name" value="NADH Oxidase"/>
    <property type="match status" value="1"/>
</dbReference>
<name>A0A0S6U856_NEOTH</name>
<dbReference type="InterPro" id="IPR000415">
    <property type="entry name" value="Nitroreductase-like"/>
</dbReference>
<evidence type="ECO:0000313" key="7">
    <source>
        <dbReference type="EMBL" id="GAF25303.1"/>
    </source>
</evidence>
<comment type="similarity">
    <text evidence="2">Belongs to the nitroreductase family.</text>
</comment>
<dbReference type="PANTHER" id="PTHR43673">
    <property type="entry name" value="NAD(P)H NITROREDUCTASE YDGI-RELATED"/>
    <property type="match status" value="1"/>
</dbReference>